<evidence type="ECO:0008006" key="4">
    <source>
        <dbReference type="Google" id="ProtNLM"/>
    </source>
</evidence>
<feature type="signal peptide" evidence="1">
    <location>
        <begin position="1"/>
        <end position="26"/>
    </location>
</feature>
<comment type="caution">
    <text evidence="2">The sequence shown here is derived from an EMBL/GenBank/DDBJ whole genome shotgun (WGS) entry which is preliminary data.</text>
</comment>
<organism evidence="2 3">
    <name type="scientific">Pseudonocardia adelaidensis</name>
    <dbReference type="NCBI Taxonomy" id="648754"/>
    <lineage>
        <taxon>Bacteria</taxon>
        <taxon>Bacillati</taxon>
        <taxon>Actinomycetota</taxon>
        <taxon>Actinomycetes</taxon>
        <taxon>Pseudonocardiales</taxon>
        <taxon>Pseudonocardiaceae</taxon>
        <taxon>Pseudonocardia</taxon>
    </lineage>
</organism>
<keyword evidence="3" id="KW-1185">Reference proteome</keyword>
<protein>
    <recommendedName>
        <fullName evidence="4">Secreted protein</fullName>
    </recommendedName>
</protein>
<sequence length="97" mass="10565">MVRRGTRAARVVALLRLLFVRSGRRAAGSGEAVPGHEPAFRIDDRLRTAGSGVPGGVGSPRVRFVTGPVERKAIREFGTGCLRTGERNDLCDERFPY</sequence>
<dbReference type="Proteomes" id="UP001500804">
    <property type="component" value="Unassembled WGS sequence"/>
</dbReference>
<evidence type="ECO:0000313" key="3">
    <source>
        <dbReference type="Proteomes" id="UP001500804"/>
    </source>
</evidence>
<evidence type="ECO:0000313" key="2">
    <source>
        <dbReference type="EMBL" id="GAA5138588.1"/>
    </source>
</evidence>
<feature type="chain" id="PRO_5045558227" description="Secreted protein" evidence="1">
    <location>
        <begin position="27"/>
        <end position="97"/>
    </location>
</feature>
<keyword evidence="1" id="KW-0732">Signal</keyword>
<accession>A0ABP9P779</accession>
<evidence type="ECO:0000256" key="1">
    <source>
        <dbReference type="SAM" id="SignalP"/>
    </source>
</evidence>
<proteinExistence type="predicted"/>
<gene>
    <name evidence="2" type="ORF">GCM10023320_73120</name>
</gene>
<name>A0ABP9P779_9PSEU</name>
<reference evidence="3" key="1">
    <citation type="journal article" date="2019" name="Int. J. Syst. Evol. Microbiol.">
        <title>The Global Catalogue of Microorganisms (GCM) 10K type strain sequencing project: providing services to taxonomists for standard genome sequencing and annotation.</title>
        <authorList>
            <consortium name="The Broad Institute Genomics Platform"/>
            <consortium name="The Broad Institute Genome Sequencing Center for Infectious Disease"/>
            <person name="Wu L."/>
            <person name="Ma J."/>
        </authorList>
    </citation>
    <scope>NUCLEOTIDE SEQUENCE [LARGE SCALE GENOMIC DNA]</scope>
    <source>
        <strain evidence="3">JCM 18302</strain>
    </source>
</reference>
<dbReference type="EMBL" id="BAABJO010000041">
    <property type="protein sequence ID" value="GAA5138588.1"/>
    <property type="molecule type" value="Genomic_DNA"/>
</dbReference>